<protein>
    <submittedName>
        <fullName evidence="1">Glutamine cyclotransferase</fullName>
    </submittedName>
</protein>
<dbReference type="InterPro" id="IPR011044">
    <property type="entry name" value="Quino_amine_DH_bsu"/>
</dbReference>
<dbReference type="InterPro" id="IPR007788">
    <property type="entry name" value="QCT"/>
</dbReference>
<evidence type="ECO:0000313" key="1">
    <source>
        <dbReference type="EMBL" id="SFM01466.1"/>
    </source>
</evidence>
<dbReference type="OrthoDB" id="9783700at2"/>
<sequence>MKNKFLMILLIFILLITNSLISLAQGNYNFANLKKLNYKVIAIYPHDQTAFTQGFEFKNGHLYEGTGLYGNSSLRKINLNNYQLLREIKLNYTYFGEGITLFKNKIYQLSWKQQTVFIYNKDFKLIDIKNYQGEGWGLTNDGQQIIMSNGSNYLFFRNPTDFKIKRKIKVHYQKQSFDNLNELEYSNGFIFANIWQQNFIIKINPQNGEVVAYLDCSQLVKKAAQQSKQNINVLNGIAYDQKNDEFLITGKLWPQIFRLKITE</sequence>
<keyword evidence="2" id="KW-1185">Reference proteome</keyword>
<dbReference type="Proteomes" id="UP000199006">
    <property type="component" value="Unassembled WGS sequence"/>
</dbReference>
<name>A0A1I4MEK7_9FIRM</name>
<dbReference type="SUPFAM" id="SSF50969">
    <property type="entry name" value="YVTN repeat-like/Quinoprotein amine dehydrogenase"/>
    <property type="match status" value="1"/>
</dbReference>
<dbReference type="RefSeq" id="WP_089862579.1">
    <property type="nucleotide sequence ID" value="NZ_FOTI01000052.1"/>
</dbReference>
<dbReference type="Pfam" id="PF05096">
    <property type="entry name" value="Glu_cyclase_2"/>
    <property type="match status" value="1"/>
</dbReference>
<reference evidence="1 2" key="1">
    <citation type="submission" date="2016-10" db="EMBL/GenBank/DDBJ databases">
        <authorList>
            <person name="de Groot N.N."/>
        </authorList>
    </citation>
    <scope>NUCLEOTIDE SEQUENCE [LARGE SCALE GENOMIC DNA]</scope>
    <source>
        <strain evidence="1 2">ATCC 51327</strain>
    </source>
</reference>
<dbReference type="AlphaFoldDB" id="A0A1I4MEK7"/>
<proteinExistence type="predicted"/>
<keyword evidence="1" id="KW-0808">Transferase</keyword>
<organism evidence="1 2">
    <name type="scientific">Halanaerobium salsuginis</name>
    <dbReference type="NCBI Taxonomy" id="29563"/>
    <lineage>
        <taxon>Bacteria</taxon>
        <taxon>Bacillati</taxon>
        <taxon>Bacillota</taxon>
        <taxon>Clostridia</taxon>
        <taxon>Halanaerobiales</taxon>
        <taxon>Halanaerobiaceae</taxon>
        <taxon>Halanaerobium</taxon>
    </lineage>
</organism>
<accession>A0A1I4MEK7</accession>
<dbReference type="GO" id="GO:0016603">
    <property type="term" value="F:glutaminyl-peptide cyclotransferase activity"/>
    <property type="evidence" value="ECO:0007669"/>
    <property type="project" value="InterPro"/>
</dbReference>
<dbReference type="PANTHER" id="PTHR31270:SF1">
    <property type="entry name" value="GLUTAMINYL-PEPTIDE CYCLOTRANSFERASE"/>
    <property type="match status" value="1"/>
</dbReference>
<dbReference type="STRING" id="29563.SAMN02983006_02581"/>
<dbReference type="PANTHER" id="PTHR31270">
    <property type="entry name" value="GLUTAMINYL-PEPTIDE CYCLOTRANSFERASE"/>
    <property type="match status" value="1"/>
</dbReference>
<gene>
    <name evidence="1" type="ORF">SAMN02983006_02581</name>
</gene>
<dbReference type="EMBL" id="FOTI01000052">
    <property type="protein sequence ID" value="SFM01466.1"/>
    <property type="molecule type" value="Genomic_DNA"/>
</dbReference>
<evidence type="ECO:0000313" key="2">
    <source>
        <dbReference type="Proteomes" id="UP000199006"/>
    </source>
</evidence>